<evidence type="ECO:0008006" key="4">
    <source>
        <dbReference type="Google" id="ProtNLM"/>
    </source>
</evidence>
<gene>
    <name evidence="2" type="ORF">LQ327_17440</name>
</gene>
<name>A0ABS8PAK5_9PSEU</name>
<dbReference type="InterPro" id="IPR008972">
    <property type="entry name" value="Cupredoxin"/>
</dbReference>
<keyword evidence="1" id="KW-0732">Signal</keyword>
<keyword evidence="3" id="KW-1185">Reference proteome</keyword>
<dbReference type="Gene3D" id="2.60.40.420">
    <property type="entry name" value="Cupredoxins - blue copper proteins"/>
    <property type="match status" value="1"/>
</dbReference>
<feature type="chain" id="PRO_5047292263" description="EfeO-type cupredoxin-like domain-containing protein" evidence="1">
    <location>
        <begin position="33"/>
        <end position="133"/>
    </location>
</feature>
<evidence type="ECO:0000313" key="3">
    <source>
        <dbReference type="Proteomes" id="UP001199469"/>
    </source>
</evidence>
<proteinExistence type="predicted"/>
<evidence type="ECO:0000313" key="2">
    <source>
        <dbReference type="EMBL" id="MCD2195154.1"/>
    </source>
</evidence>
<dbReference type="PROSITE" id="PS51257">
    <property type="entry name" value="PROKAR_LIPOPROTEIN"/>
    <property type="match status" value="1"/>
</dbReference>
<feature type="signal peptide" evidence="1">
    <location>
        <begin position="1"/>
        <end position="32"/>
    </location>
</feature>
<reference evidence="2 3" key="1">
    <citation type="submission" date="2021-11" db="EMBL/GenBank/DDBJ databases">
        <title>Draft genome sequence of Actinomycetospora sp. SF1 isolated from the rhizosphere soil.</title>
        <authorList>
            <person name="Duangmal K."/>
            <person name="Chantavorakit T."/>
        </authorList>
    </citation>
    <scope>NUCLEOTIDE SEQUENCE [LARGE SCALE GENOMIC DNA]</scope>
    <source>
        <strain evidence="2 3">TBRC 5722</strain>
    </source>
</reference>
<dbReference type="SUPFAM" id="SSF49503">
    <property type="entry name" value="Cupredoxins"/>
    <property type="match status" value="1"/>
</dbReference>
<dbReference type="Proteomes" id="UP001199469">
    <property type="component" value="Unassembled WGS sequence"/>
</dbReference>
<comment type="caution">
    <text evidence="2">The sequence shown here is derived from an EMBL/GenBank/DDBJ whole genome shotgun (WGS) entry which is preliminary data.</text>
</comment>
<protein>
    <recommendedName>
        <fullName evidence="4">EfeO-type cupredoxin-like domain-containing protein</fullName>
    </recommendedName>
</protein>
<dbReference type="RefSeq" id="WP_230735917.1">
    <property type="nucleotide sequence ID" value="NZ_JAJNDB010000003.1"/>
</dbReference>
<accession>A0ABS8PAK5</accession>
<sequence>MISSRARTTALRGCLGLLLAAGVLVGCGTAPTATPAAPSPAGATAAAERVIKVSQAHGAITGDTGRVQVARGSTVTLEVTSDVADQVHVHGYDKEENIPAGGTATVRFVADIPGVFETELHGSDKQLLQLEVS</sequence>
<organism evidence="2 3">
    <name type="scientific">Actinomycetospora endophytica</name>
    <dbReference type="NCBI Taxonomy" id="2291215"/>
    <lineage>
        <taxon>Bacteria</taxon>
        <taxon>Bacillati</taxon>
        <taxon>Actinomycetota</taxon>
        <taxon>Actinomycetes</taxon>
        <taxon>Pseudonocardiales</taxon>
        <taxon>Pseudonocardiaceae</taxon>
        <taxon>Actinomycetospora</taxon>
    </lineage>
</organism>
<evidence type="ECO:0000256" key="1">
    <source>
        <dbReference type="SAM" id="SignalP"/>
    </source>
</evidence>
<dbReference type="EMBL" id="JAJNDB010000003">
    <property type="protein sequence ID" value="MCD2195154.1"/>
    <property type="molecule type" value="Genomic_DNA"/>
</dbReference>